<protein>
    <recommendedName>
        <fullName evidence="3">Wings apart-like protein C-terminal domain-containing protein</fullName>
    </recommendedName>
</protein>
<evidence type="ECO:0000313" key="2">
    <source>
        <dbReference type="Proteomes" id="UP000039324"/>
    </source>
</evidence>
<keyword evidence="2" id="KW-1185">Reference proteome</keyword>
<organism evidence="1 2">
    <name type="scientific">Plasmodiophora brassicae</name>
    <name type="common">Clubroot disease agent</name>
    <dbReference type="NCBI Taxonomy" id="37360"/>
    <lineage>
        <taxon>Eukaryota</taxon>
        <taxon>Sar</taxon>
        <taxon>Rhizaria</taxon>
        <taxon>Endomyxa</taxon>
        <taxon>Phytomyxea</taxon>
        <taxon>Plasmodiophorida</taxon>
        <taxon>Plasmodiophoridae</taxon>
        <taxon>Plasmodiophora</taxon>
    </lineage>
</organism>
<proteinExistence type="predicted"/>
<feature type="non-terminal residue" evidence="1">
    <location>
        <position position="1"/>
    </location>
</feature>
<dbReference type="AlphaFoldDB" id="A0A0G4IRC4"/>
<name>A0A0G4IRC4_PLABS</name>
<sequence length="463" mass="49754">LQCPVGVWRSAGDGSAGQSFRMASSSSSWAALDDDILYHMSGLAAAAPGSSGWRASAAGLVGMCAALSSPDAWLHLRSRMAIPDAIGALQRAGPDAHRYLAELVLVAATQHPANLHACTRDHFRTFVAVVACDDDSTPSALTAATSEARVVEGGHRRRRRRVEMSKASTVVASNAALSQRLPSVTMAMALSLATLDGTCAAQLRPKDLIDVVMDAIDRDCRTARNVGWRAARLHRLLCVVENCTGYRQAQCCTRGIELAVEWVQRALDTRVWLDDADGDLHLSVCAALRLVTNVTNGCPACADVFHSRGGIDACLDVIRVAAPELDHNPSSAICDLMTCAFALLINCAEVHDGSQDLVIQAPVVQLTFELTRPSWEERAGDEVGLDDLTIHLRTLSGYVCLLIGLLSERHGRVVRQAYPLAAMADILDRFSALTRAIHPKQAAMIAEIDRIASRVRTMSKSCT</sequence>
<reference evidence="1 2" key="1">
    <citation type="submission" date="2015-02" db="EMBL/GenBank/DDBJ databases">
        <authorList>
            <person name="Chooi Y.-H."/>
        </authorList>
    </citation>
    <scope>NUCLEOTIDE SEQUENCE [LARGE SCALE GENOMIC DNA]</scope>
    <source>
        <strain evidence="1">E3</strain>
    </source>
</reference>
<evidence type="ECO:0008006" key="3">
    <source>
        <dbReference type="Google" id="ProtNLM"/>
    </source>
</evidence>
<accession>A0A0G4IRC4</accession>
<dbReference type="EMBL" id="CDSF01000079">
    <property type="protein sequence ID" value="CEO97641.1"/>
    <property type="molecule type" value="Genomic_DNA"/>
</dbReference>
<evidence type="ECO:0000313" key="1">
    <source>
        <dbReference type="EMBL" id="CEO97641.1"/>
    </source>
</evidence>
<dbReference type="Proteomes" id="UP000039324">
    <property type="component" value="Unassembled WGS sequence"/>
</dbReference>
<dbReference type="Gene3D" id="1.25.10.10">
    <property type="entry name" value="Leucine-rich Repeat Variant"/>
    <property type="match status" value="1"/>
</dbReference>
<gene>
    <name evidence="1" type="ORF">PBRA_000986</name>
</gene>
<dbReference type="InterPro" id="IPR011989">
    <property type="entry name" value="ARM-like"/>
</dbReference>